<feature type="region of interest" description="Disordered" evidence="9">
    <location>
        <begin position="393"/>
        <end position="418"/>
    </location>
</feature>
<keyword evidence="6 13" id="KW-0418">Kinase</keyword>
<dbReference type="PANTHER" id="PTHR24421:SF10">
    <property type="entry name" value="NITRATE_NITRITE SENSOR PROTEIN NARQ"/>
    <property type="match status" value="1"/>
</dbReference>
<gene>
    <name evidence="13" type="ORF">J2S44_005496</name>
</gene>
<dbReference type="InterPro" id="IPR050482">
    <property type="entry name" value="Sensor_HK_TwoCompSys"/>
</dbReference>
<dbReference type="CDD" id="cd16917">
    <property type="entry name" value="HATPase_UhpB-NarQ-NarX-like"/>
    <property type="match status" value="1"/>
</dbReference>
<keyword evidence="3" id="KW-0597">Phosphoprotein</keyword>
<dbReference type="InterPro" id="IPR003594">
    <property type="entry name" value="HATPase_dom"/>
</dbReference>
<feature type="transmembrane region" description="Helical" evidence="10">
    <location>
        <begin position="143"/>
        <end position="159"/>
    </location>
</feature>
<evidence type="ECO:0000256" key="2">
    <source>
        <dbReference type="ARBA" id="ARBA00012438"/>
    </source>
</evidence>
<dbReference type="Pfam" id="PF07730">
    <property type="entry name" value="HisKA_3"/>
    <property type="match status" value="1"/>
</dbReference>
<dbReference type="EC" id="2.7.13.3" evidence="2"/>
<evidence type="ECO:0000259" key="11">
    <source>
        <dbReference type="Pfam" id="PF02518"/>
    </source>
</evidence>
<dbReference type="Gene3D" id="3.30.565.10">
    <property type="entry name" value="Histidine kinase-like ATPase, C-terminal domain"/>
    <property type="match status" value="1"/>
</dbReference>
<evidence type="ECO:0000256" key="4">
    <source>
        <dbReference type="ARBA" id="ARBA00022679"/>
    </source>
</evidence>
<comment type="catalytic activity">
    <reaction evidence="1">
        <text>ATP + protein L-histidine = ADP + protein N-phospho-L-histidine.</text>
        <dbReference type="EC" id="2.7.13.3"/>
    </reaction>
</comment>
<dbReference type="GO" id="GO:0000155">
    <property type="term" value="F:phosphorelay sensor kinase activity"/>
    <property type="evidence" value="ECO:0007669"/>
    <property type="project" value="InterPro"/>
</dbReference>
<feature type="domain" description="Signal transduction histidine kinase subgroup 3 dimerisation and phosphoacceptor" evidence="12">
    <location>
        <begin position="210"/>
        <end position="274"/>
    </location>
</feature>
<evidence type="ECO:0000313" key="14">
    <source>
        <dbReference type="Proteomes" id="UP001183629"/>
    </source>
</evidence>
<keyword evidence="4" id="KW-0808">Transferase</keyword>
<evidence type="ECO:0000256" key="5">
    <source>
        <dbReference type="ARBA" id="ARBA00022741"/>
    </source>
</evidence>
<evidence type="ECO:0000259" key="12">
    <source>
        <dbReference type="Pfam" id="PF07730"/>
    </source>
</evidence>
<feature type="domain" description="Histidine kinase/HSP90-like ATPase" evidence="11">
    <location>
        <begin position="322"/>
        <end position="411"/>
    </location>
</feature>
<proteinExistence type="predicted"/>
<keyword evidence="8" id="KW-0902">Two-component regulatory system</keyword>
<keyword evidence="7" id="KW-0067">ATP-binding</keyword>
<dbReference type="GO" id="GO:0016020">
    <property type="term" value="C:membrane"/>
    <property type="evidence" value="ECO:0007669"/>
    <property type="project" value="InterPro"/>
</dbReference>
<dbReference type="SUPFAM" id="SSF55874">
    <property type="entry name" value="ATPase domain of HSP90 chaperone/DNA topoisomerase II/histidine kinase"/>
    <property type="match status" value="1"/>
</dbReference>
<evidence type="ECO:0000256" key="3">
    <source>
        <dbReference type="ARBA" id="ARBA00022553"/>
    </source>
</evidence>
<dbReference type="AlphaFoldDB" id="A0AAE3ZT82"/>
<accession>A0AAE3ZT82</accession>
<keyword evidence="10" id="KW-0812">Transmembrane</keyword>
<keyword evidence="14" id="KW-1185">Reference proteome</keyword>
<dbReference type="InterPro" id="IPR011712">
    <property type="entry name" value="Sig_transdc_His_kin_sub3_dim/P"/>
</dbReference>
<feature type="transmembrane region" description="Helical" evidence="10">
    <location>
        <begin position="117"/>
        <end position="136"/>
    </location>
</feature>
<evidence type="ECO:0000256" key="8">
    <source>
        <dbReference type="ARBA" id="ARBA00023012"/>
    </source>
</evidence>
<organism evidence="13 14">
    <name type="scientific">Catenuloplanes niger</name>
    <dbReference type="NCBI Taxonomy" id="587534"/>
    <lineage>
        <taxon>Bacteria</taxon>
        <taxon>Bacillati</taxon>
        <taxon>Actinomycetota</taxon>
        <taxon>Actinomycetes</taxon>
        <taxon>Micromonosporales</taxon>
        <taxon>Micromonosporaceae</taxon>
        <taxon>Catenuloplanes</taxon>
    </lineage>
</organism>
<keyword evidence="10" id="KW-1133">Transmembrane helix</keyword>
<evidence type="ECO:0000256" key="7">
    <source>
        <dbReference type="ARBA" id="ARBA00022840"/>
    </source>
</evidence>
<dbReference type="Pfam" id="PF02518">
    <property type="entry name" value="HATPase_c"/>
    <property type="match status" value="1"/>
</dbReference>
<keyword evidence="5" id="KW-0547">Nucleotide-binding</keyword>
<dbReference type="Gene3D" id="1.20.5.1930">
    <property type="match status" value="1"/>
</dbReference>
<evidence type="ECO:0000256" key="6">
    <source>
        <dbReference type="ARBA" id="ARBA00022777"/>
    </source>
</evidence>
<evidence type="ECO:0000313" key="13">
    <source>
        <dbReference type="EMBL" id="MDR7325246.1"/>
    </source>
</evidence>
<dbReference type="Proteomes" id="UP001183629">
    <property type="component" value="Unassembled WGS sequence"/>
</dbReference>
<evidence type="ECO:0000256" key="9">
    <source>
        <dbReference type="SAM" id="MobiDB-lite"/>
    </source>
</evidence>
<dbReference type="GO" id="GO:0005524">
    <property type="term" value="F:ATP binding"/>
    <property type="evidence" value="ECO:0007669"/>
    <property type="project" value="UniProtKB-KW"/>
</dbReference>
<keyword evidence="10" id="KW-0472">Membrane</keyword>
<dbReference type="GO" id="GO:0046983">
    <property type="term" value="F:protein dimerization activity"/>
    <property type="evidence" value="ECO:0007669"/>
    <property type="project" value="InterPro"/>
</dbReference>
<feature type="transmembrane region" description="Helical" evidence="10">
    <location>
        <begin position="75"/>
        <end position="97"/>
    </location>
</feature>
<sequence length="418" mass="43881">MPATPAPRRRLTPLRDLARLLAGADFPTAAPAPGTLPARLQPWLAPPGVLAIAVLTVVCVADFQTSRAPFGAAEATLLSLGATAPLLFVLWRPLIAWRIAYAGAFTSTLWLDRTSGAWPWPVIQMAVVVLVLGVAAARTSAGITAWIAVLAALPCLLHAPGGTGIQVWLPLAGVLLLGDQVRRRTRVERILEAQEEITDLARAQRAVLEERTRIAREMHDVVAHHMSMIAVRAETAPYRLAALPGPARDEFTAIADAARDTLTDMRRLLGVLRTNRDDPQRAPQPTLADLPTLIATAADAGMPITLDTGAADPAPPEPVSLAAYRIVQEAVANAGRHAPGAAVRVSVRSAEDSLHVTVANGPAPAPHTAPARGPGHGLLGMRERAQALGGTFTATPSDGGGFTVAARLPTRSGPPVRP</sequence>
<evidence type="ECO:0000256" key="1">
    <source>
        <dbReference type="ARBA" id="ARBA00000085"/>
    </source>
</evidence>
<dbReference type="InterPro" id="IPR036890">
    <property type="entry name" value="HATPase_C_sf"/>
</dbReference>
<dbReference type="RefSeq" id="WP_310419803.1">
    <property type="nucleotide sequence ID" value="NZ_JAVDYC010000001.1"/>
</dbReference>
<dbReference type="EMBL" id="JAVDYC010000001">
    <property type="protein sequence ID" value="MDR7325246.1"/>
    <property type="molecule type" value="Genomic_DNA"/>
</dbReference>
<dbReference type="PANTHER" id="PTHR24421">
    <property type="entry name" value="NITRATE/NITRITE SENSOR PROTEIN NARX-RELATED"/>
    <property type="match status" value="1"/>
</dbReference>
<name>A0AAE3ZT82_9ACTN</name>
<comment type="caution">
    <text evidence="13">The sequence shown here is derived from an EMBL/GenBank/DDBJ whole genome shotgun (WGS) entry which is preliminary data.</text>
</comment>
<reference evidence="13 14" key="1">
    <citation type="submission" date="2023-07" db="EMBL/GenBank/DDBJ databases">
        <title>Sequencing the genomes of 1000 actinobacteria strains.</title>
        <authorList>
            <person name="Klenk H.-P."/>
        </authorList>
    </citation>
    <scope>NUCLEOTIDE SEQUENCE [LARGE SCALE GENOMIC DNA]</scope>
    <source>
        <strain evidence="13 14">DSM 44711</strain>
    </source>
</reference>
<protein>
    <recommendedName>
        <fullName evidence="2">histidine kinase</fullName>
        <ecNumber evidence="2">2.7.13.3</ecNumber>
    </recommendedName>
</protein>
<evidence type="ECO:0000256" key="10">
    <source>
        <dbReference type="SAM" id="Phobius"/>
    </source>
</evidence>